<reference evidence="3 4" key="1">
    <citation type="submission" date="2015-10" db="EMBL/GenBank/DDBJ databases">
        <title>Metagenome-Assembled Genomes uncover a global brackish microbiome.</title>
        <authorList>
            <person name="Hugerth L.W."/>
            <person name="Larsson J."/>
            <person name="Alneberg J."/>
            <person name="Lindh M.V."/>
            <person name="Legrand C."/>
            <person name="Pinhassi J."/>
            <person name="Andersson A.F."/>
        </authorList>
    </citation>
    <scope>NUCLEOTIDE SEQUENCE [LARGE SCALE GENOMIC DNA]</scope>
    <source>
        <strain evidence="3">BACL4 MAG-120507-bin80</strain>
    </source>
</reference>
<dbReference type="GO" id="GO:0006629">
    <property type="term" value="P:lipid metabolic process"/>
    <property type="evidence" value="ECO:0007669"/>
    <property type="project" value="InterPro"/>
</dbReference>
<gene>
    <name evidence="3" type="ORF">ABR69_08675</name>
</gene>
<feature type="domain" description="Fatty acid desaturase" evidence="2">
    <location>
        <begin position="43"/>
        <end position="262"/>
    </location>
</feature>
<feature type="transmembrane region" description="Helical" evidence="1">
    <location>
        <begin position="179"/>
        <end position="198"/>
    </location>
</feature>
<evidence type="ECO:0000259" key="2">
    <source>
        <dbReference type="Pfam" id="PF00487"/>
    </source>
</evidence>
<feature type="transmembrane region" description="Helical" evidence="1">
    <location>
        <begin position="82"/>
        <end position="102"/>
    </location>
</feature>
<feature type="transmembrane region" description="Helical" evidence="1">
    <location>
        <begin position="21"/>
        <end position="53"/>
    </location>
</feature>
<keyword evidence="1" id="KW-0812">Transmembrane</keyword>
<protein>
    <submittedName>
        <fullName evidence="3">Fatty acid desaturase</fullName>
    </submittedName>
</protein>
<keyword evidence="1" id="KW-0472">Membrane</keyword>
<dbReference type="Proteomes" id="UP000051934">
    <property type="component" value="Unassembled WGS sequence"/>
</dbReference>
<evidence type="ECO:0000256" key="1">
    <source>
        <dbReference type="SAM" id="Phobius"/>
    </source>
</evidence>
<comment type="caution">
    <text evidence="3">The sequence shown here is derived from an EMBL/GenBank/DDBJ whole genome shotgun (WGS) entry which is preliminary data.</text>
</comment>
<dbReference type="Pfam" id="PF00487">
    <property type="entry name" value="FA_desaturase"/>
    <property type="match status" value="1"/>
</dbReference>
<dbReference type="InterPro" id="IPR005804">
    <property type="entry name" value="FA_desaturase_dom"/>
</dbReference>
<dbReference type="AlphaFoldDB" id="A0A0R2SF58"/>
<feature type="transmembrane region" description="Helical" evidence="1">
    <location>
        <begin position="156"/>
        <end position="173"/>
    </location>
</feature>
<accession>A0A0R2SF58</accession>
<name>A0A0R2SF58_9GAMM</name>
<sequence>MRKPLRSRPLLFKHSADRIPVLCILALTALDFALFFFVESITFLFCYFLLMIIPKGHICAWNHHHQHTPTFRLKPLNRLLEFFYALHTGVTTNLWLLHHVYGHHLNFLDQTKDESRWVRDDGSKMGEIEYTLVVALTAYPRGLEVGKRYPKERNAFVAYSILTFAAVITLILFKPLAGLLLFAIPMVIGLLLTAWATYEHHSGLNVDNEFEASFNKLNKWYNLFTGNLGYHTAHHHRGGLHWSKLPKLHAQIQDRIPAELVRHSWI</sequence>
<organism evidence="3 4">
    <name type="scientific">OM182 bacterium BACL3 MAG-120507-bin80</name>
    <dbReference type="NCBI Taxonomy" id="1655577"/>
    <lineage>
        <taxon>Bacteria</taxon>
        <taxon>Pseudomonadati</taxon>
        <taxon>Pseudomonadota</taxon>
        <taxon>Gammaproteobacteria</taxon>
        <taxon>OMG group</taxon>
        <taxon>OM182 clade</taxon>
    </lineage>
</organism>
<evidence type="ECO:0000313" key="4">
    <source>
        <dbReference type="Proteomes" id="UP000051934"/>
    </source>
</evidence>
<evidence type="ECO:0000313" key="3">
    <source>
        <dbReference type="EMBL" id="KRO73384.1"/>
    </source>
</evidence>
<keyword evidence="1" id="KW-1133">Transmembrane helix</keyword>
<proteinExistence type="predicted"/>
<dbReference type="EMBL" id="LIBB01000004">
    <property type="protein sequence ID" value="KRO73384.1"/>
    <property type="molecule type" value="Genomic_DNA"/>
</dbReference>